<evidence type="ECO:0000313" key="2">
    <source>
        <dbReference type="Proteomes" id="UP000198748"/>
    </source>
</evidence>
<dbReference type="AlphaFoldDB" id="A0A1G7WLG1"/>
<evidence type="ECO:0000313" key="1">
    <source>
        <dbReference type="EMBL" id="SDG72773.1"/>
    </source>
</evidence>
<dbReference type="STRING" id="659014.SAMN04487996_12292"/>
<dbReference type="Proteomes" id="UP000198748">
    <property type="component" value="Unassembled WGS sequence"/>
</dbReference>
<protein>
    <submittedName>
        <fullName evidence="1">Uncharacterized protein</fullName>
    </submittedName>
</protein>
<accession>A0A1G7WLG1</accession>
<proteinExistence type="predicted"/>
<gene>
    <name evidence="1" type="ORF">SAMN04487996_12292</name>
</gene>
<organism evidence="1 2">
    <name type="scientific">Dyadobacter soli</name>
    <dbReference type="NCBI Taxonomy" id="659014"/>
    <lineage>
        <taxon>Bacteria</taxon>
        <taxon>Pseudomonadati</taxon>
        <taxon>Bacteroidota</taxon>
        <taxon>Cytophagia</taxon>
        <taxon>Cytophagales</taxon>
        <taxon>Spirosomataceae</taxon>
        <taxon>Dyadobacter</taxon>
    </lineage>
</organism>
<dbReference type="OrthoDB" id="9857276at2"/>
<name>A0A1G7WLG1_9BACT</name>
<reference evidence="2" key="1">
    <citation type="submission" date="2016-10" db="EMBL/GenBank/DDBJ databases">
        <authorList>
            <person name="Varghese N."/>
            <person name="Submissions S."/>
        </authorList>
    </citation>
    <scope>NUCLEOTIDE SEQUENCE [LARGE SCALE GENOMIC DNA]</scope>
    <source>
        <strain evidence="2">DSM 25329</strain>
    </source>
</reference>
<sequence length="236" mass="26579">MSRHDESIGRMPNPSQFYLEWNSEKSSFCYYSTEEQGRIPFDLPFRFLALKFMNTITGWDSNARKQIYSNEISDTRMEHFRVAYRDGSTIATGLYSDIKDDLVAVGGRFTRSIYAMTPKGAIANIKLTGGQMFNFGEIEKYGNRWQDEWIQVASFETKQNRENKDYTIPVFTFGGTIQPNDSIKADTAYGIIKAYFNSKSASPAPRPVAPRAQYAPAAAAIPSSLASSSDDDDLPF</sequence>
<dbReference type="RefSeq" id="WP_090156724.1">
    <property type="nucleotide sequence ID" value="NZ_FNAN01000022.1"/>
</dbReference>
<dbReference type="EMBL" id="FNAN01000022">
    <property type="protein sequence ID" value="SDG72773.1"/>
    <property type="molecule type" value="Genomic_DNA"/>
</dbReference>
<keyword evidence="2" id="KW-1185">Reference proteome</keyword>